<organism evidence="9 10">
    <name type="scientific">Phlebotomus papatasi</name>
    <name type="common">Sandfly</name>
    <dbReference type="NCBI Taxonomy" id="29031"/>
    <lineage>
        <taxon>Eukaryota</taxon>
        <taxon>Metazoa</taxon>
        <taxon>Ecdysozoa</taxon>
        <taxon>Arthropoda</taxon>
        <taxon>Hexapoda</taxon>
        <taxon>Insecta</taxon>
        <taxon>Pterygota</taxon>
        <taxon>Neoptera</taxon>
        <taxon>Endopterygota</taxon>
        <taxon>Diptera</taxon>
        <taxon>Nematocera</taxon>
        <taxon>Psychodoidea</taxon>
        <taxon>Psychodidae</taxon>
        <taxon>Phlebotomus</taxon>
        <taxon>Phlebotomus</taxon>
    </lineage>
</organism>
<evidence type="ECO:0000259" key="8">
    <source>
        <dbReference type="PROSITE" id="PS50011"/>
    </source>
</evidence>
<reference evidence="9" key="1">
    <citation type="submission" date="2022-08" db="UniProtKB">
        <authorList>
            <consortium name="EnsemblMetazoa"/>
        </authorList>
    </citation>
    <scope>IDENTIFICATION</scope>
    <source>
        <strain evidence="9">Israel</strain>
    </source>
</reference>
<dbReference type="Gene3D" id="1.10.510.10">
    <property type="entry name" value="Transferase(Phosphotransferase) domain 1"/>
    <property type="match status" value="1"/>
</dbReference>
<dbReference type="PROSITE" id="PS50011">
    <property type="entry name" value="PROTEIN_KINASE_DOM"/>
    <property type="match status" value="1"/>
</dbReference>
<keyword evidence="1" id="KW-0723">Serine/threonine-protein kinase</keyword>
<evidence type="ECO:0000256" key="4">
    <source>
        <dbReference type="ARBA" id="ARBA00022777"/>
    </source>
</evidence>
<dbReference type="VEuPathDB" id="VectorBase:PPAPM1_010170"/>
<name>A0A1B0D826_PHLPP</name>
<comment type="catalytic activity">
    <reaction evidence="6">
        <text>L-threonyl-[protein] + ATP = O-phospho-L-threonyl-[protein] + ADP + H(+)</text>
        <dbReference type="Rhea" id="RHEA:46608"/>
        <dbReference type="Rhea" id="RHEA-COMP:11060"/>
        <dbReference type="Rhea" id="RHEA-COMP:11605"/>
        <dbReference type="ChEBI" id="CHEBI:15378"/>
        <dbReference type="ChEBI" id="CHEBI:30013"/>
        <dbReference type="ChEBI" id="CHEBI:30616"/>
        <dbReference type="ChEBI" id="CHEBI:61977"/>
        <dbReference type="ChEBI" id="CHEBI:456216"/>
        <dbReference type="EC" id="2.7.11.24"/>
    </reaction>
</comment>
<dbReference type="PROSITE" id="PS01351">
    <property type="entry name" value="MAPK"/>
    <property type="match status" value="1"/>
</dbReference>
<dbReference type="SMART" id="SM00220">
    <property type="entry name" value="S_TKc"/>
    <property type="match status" value="1"/>
</dbReference>
<dbReference type="GO" id="GO:0005524">
    <property type="term" value="F:ATP binding"/>
    <property type="evidence" value="ECO:0007669"/>
    <property type="project" value="UniProtKB-KW"/>
</dbReference>
<dbReference type="InterPro" id="IPR050117">
    <property type="entry name" value="MAPK"/>
</dbReference>
<proteinExistence type="predicted"/>
<dbReference type="PANTHER" id="PTHR24055">
    <property type="entry name" value="MITOGEN-ACTIVATED PROTEIN KINASE"/>
    <property type="match status" value="1"/>
</dbReference>
<dbReference type="InterPro" id="IPR011009">
    <property type="entry name" value="Kinase-like_dom_sf"/>
</dbReference>
<comment type="catalytic activity">
    <reaction evidence="7">
        <text>L-seryl-[protein] + ATP = O-phospho-L-seryl-[protein] + ADP + H(+)</text>
        <dbReference type="Rhea" id="RHEA:17989"/>
        <dbReference type="Rhea" id="RHEA-COMP:9863"/>
        <dbReference type="Rhea" id="RHEA-COMP:11604"/>
        <dbReference type="ChEBI" id="CHEBI:15378"/>
        <dbReference type="ChEBI" id="CHEBI:29999"/>
        <dbReference type="ChEBI" id="CHEBI:30616"/>
        <dbReference type="ChEBI" id="CHEBI:83421"/>
        <dbReference type="ChEBI" id="CHEBI:456216"/>
        <dbReference type="EC" id="2.7.11.24"/>
    </reaction>
</comment>
<dbReference type="InterPro" id="IPR008271">
    <property type="entry name" value="Ser/Thr_kinase_AS"/>
</dbReference>
<evidence type="ECO:0000256" key="5">
    <source>
        <dbReference type="ARBA" id="ARBA00022840"/>
    </source>
</evidence>
<evidence type="ECO:0000313" key="10">
    <source>
        <dbReference type="Proteomes" id="UP000092462"/>
    </source>
</evidence>
<evidence type="ECO:0000256" key="6">
    <source>
        <dbReference type="ARBA" id="ARBA00047592"/>
    </source>
</evidence>
<dbReference type="VEuPathDB" id="VectorBase:PPAI003699"/>
<evidence type="ECO:0000256" key="1">
    <source>
        <dbReference type="ARBA" id="ARBA00022527"/>
    </source>
</evidence>
<keyword evidence="4" id="KW-0418">Kinase</keyword>
<dbReference type="PROSITE" id="PS00108">
    <property type="entry name" value="PROTEIN_KINASE_ST"/>
    <property type="match status" value="1"/>
</dbReference>
<accession>A0A1B0D826</accession>
<keyword evidence="3" id="KW-0547">Nucleotide-binding</keyword>
<keyword evidence="5" id="KW-0067">ATP-binding</keyword>
<dbReference type="EnsemblMetazoa" id="PPAI003699-RA">
    <property type="protein sequence ID" value="PPAI003699-PA"/>
    <property type="gene ID" value="PPAI003699"/>
</dbReference>
<dbReference type="Gene3D" id="3.30.200.20">
    <property type="entry name" value="Phosphorylase Kinase, domain 1"/>
    <property type="match status" value="1"/>
</dbReference>
<dbReference type="Proteomes" id="UP000092462">
    <property type="component" value="Unassembled WGS sequence"/>
</dbReference>
<evidence type="ECO:0000256" key="3">
    <source>
        <dbReference type="ARBA" id="ARBA00022741"/>
    </source>
</evidence>
<protein>
    <recommendedName>
        <fullName evidence="8">Protein kinase domain-containing protein</fullName>
    </recommendedName>
</protein>
<dbReference type="GO" id="GO:0004707">
    <property type="term" value="F:MAP kinase activity"/>
    <property type="evidence" value="ECO:0007669"/>
    <property type="project" value="UniProtKB-EC"/>
</dbReference>
<keyword evidence="2" id="KW-0808">Transferase</keyword>
<dbReference type="SUPFAM" id="SSF56112">
    <property type="entry name" value="Protein kinase-like (PK-like)"/>
    <property type="match status" value="1"/>
</dbReference>
<feature type="domain" description="Protein kinase" evidence="8">
    <location>
        <begin position="1"/>
        <end position="282"/>
    </location>
</feature>
<sequence length="616" mass="68961">AVDKTTTKTVAVKKIFDAFRNVTDAQRTFREIMFLRAFRNHPNIIQLLSIHRAANHMDIYLSFEYMESDLHNVIKRGNVLRDTHKRYIMCQLLNAIKYMHSGNVIHRDLKPSNILVDSQCRCKIADFGLARSVAPRQTETVVDDVAGDLILTDYVATRWYRAPEILVASKRYTKGIDMWSLGCVLGEMIRGKPLFPGSSTVNQVERIVSALPDVTQADVRAVGGGFGTVLLNSTSAKHGKDTTIDDLLQGGPEDGVSLTKMLLILDPAKRLTAKDALSHKYVERYRRTIDELELTRNIVPPFRDDVQLSVSEYRSKLYELMAGTSSVGLKNGVLANGKGRNRVLKPKIEADARIACKNEVNNCRRFETRKKNFENKLKPIQPEKKDQSMVELNAEMNKCRFQRIDNGSILDKRHSLDSQQSGNLLGGRNAKGGGVQVRSDVPTRVAYISLESGQNGSAVHRREAGSLPPSRFAGLCRHKSLDESPIPSEGSGPKWSHNLTNGNSLSHEYYDSRLKSLEEKIRKHKLEMSSIMSQSHKMKMEKLDGVPKANGTMANLAPVRRRKPAKLDGLPATKPTTNRDRKMDFYGAGDCFLSSSPKNVLSNCGVISTRDSYKYQ</sequence>
<dbReference type="EMBL" id="AJVK01036056">
    <property type="status" value="NOT_ANNOTATED_CDS"/>
    <property type="molecule type" value="Genomic_DNA"/>
</dbReference>
<evidence type="ECO:0000256" key="7">
    <source>
        <dbReference type="ARBA" id="ARBA00048312"/>
    </source>
</evidence>
<evidence type="ECO:0000313" key="9">
    <source>
        <dbReference type="EnsemblMetazoa" id="PPAI003699-PA"/>
    </source>
</evidence>
<dbReference type="AlphaFoldDB" id="A0A1B0D826"/>
<keyword evidence="10" id="KW-1185">Reference proteome</keyword>
<dbReference type="InterPro" id="IPR000719">
    <property type="entry name" value="Prot_kinase_dom"/>
</dbReference>
<dbReference type="InterPro" id="IPR003527">
    <property type="entry name" value="MAP_kinase_CS"/>
</dbReference>
<dbReference type="Pfam" id="PF00069">
    <property type="entry name" value="Pkinase"/>
    <property type="match status" value="1"/>
</dbReference>
<dbReference type="FunFam" id="1.10.510.10:FF:000238">
    <property type="entry name" value="Mitogen-activated protein kinase"/>
    <property type="match status" value="1"/>
</dbReference>
<evidence type="ECO:0000256" key="2">
    <source>
        <dbReference type="ARBA" id="ARBA00022679"/>
    </source>
</evidence>